<proteinExistence type="inferred from homology"/>
<sequence length="207" mass="22674">MDYLKANARKLINEFKGDDFIYGTGCLNRAGEIIAPFGSKVLLISNLEKRDPENYKTILKSIHDNSIQVIGHTPSSRPNSPREDVLRMKQSIQETNPDCVLVVSGGSGIDATKAAIVLADLGGDFDDYFGTGKVTDKIRKTEKNPRPCIAIQTASGSAAHLSKYSNVTDLKTRQKKLIIDDAIIPPKSLFDYSLTRTMSSDFTCDGT</sequence>
<evidence type="ECO:0000256" key="1">
    <source>
        <dbReference type="ARBA" id="ARBA00007358"/>
    </source>
</evidence>
<feature type="domain" description="Alcohol dehydrogenase iron-type/glycerol dehydrogenase GldA" evidence="3">
    <location>
        <begin position="20"/>
        <end position="191"/>
    </location>
</feature>
<dbReference type="PANTHER" id="PTHR11496">
    <property type="entry name" value="ALCOHOL DEHYDROGENASE"/>
    <property type="match status" value="1"/>
</dbReference>
<reference evidence="4" key="1">
    <citation type="journal article" date="2014" name="Front. Microbiol.">
        <title>High frequency of phylogenetically diverse reductive dehalogenase-homologous genes in deep subseafloor sedimentary metagenomes.</title>
        <authorList>
            <person name="Kawai M."/>
            <person name="Futagami T."/>
            <person name="Toyoda A."/>
            <person name="Takaki Y."/>
            <person name="Nishi S."/>
            <person name="Hori S."/>
            <person name="Arai W."/>
            <person name="Tsubouchi T."/>
            <person name="Morono Y."/>
            <person name="Uchiyama I."/>
            <person name="Ito T."/>
            <person name="Fujiyama A."/>
            <person name="Inagaki F."/>
            <person name="Takami H."/>
        </authorList>
    </citation>
    <scope>NUCLEOTIDE SEQUENCE</scope>
    <source>
        <strain evidence="4">Expedition CK06-06</strain>
    </source>
</reference>
<comment type="caution">
    <text evidence="4">The sequence shown here is derived from an EMBL/GenBank/DDBJ whole genome shotgun (WGS) entry which is preliminary data.</text>
</comment>
<dbReference type="GO" id="GO:0046872">
    <property type="term" value="F:metal ion binding"/>
    <property type="evidence" value="ECO:0007669"/>
    <property type="project" value="InterPro"/>
</dbReference>
<dbReference type="GO" id="GO:0004022">
    <property type="term" value="F:alcohol dehydrogenase (NAD+) activity"/>
    <property type="evidence" value="ECO:0007669"/>
    <property type="project" value="TreeGrafter"/>
</dbReference>
<dbReference type="AlphaFoldDB" id="X1V7D4"/>
<evidence type="ECO:0000259" key="3">
    <source>
        <dbReference type="Pfam" id="PF00465"/>
    </source>
</evidence>
<protein>
    <recommendedName>
        <fullName evidence="3">Alcohol dehydrogenase iron-type/glycerol dehydrogenase GldA domain-containing protein</fullName>
    </recommendedName>
</protein>
<gene>
    <name evidence="4" type="ORF">S12H4_42132</name>
</gene>
<name>X1V7D4_9ZZZZ</name>
<dbReference type="Gene3D" id="3.40.50.1970">
    <property type="match status" value="1"/>
</dbReference>
<accession>X1V7D4</accession>
<dbReference type="InterPro" id="IPR001670">
    <property type="entry name" value="ADH_Fe/GldA"/>
</dbReference>
<evidence type="ECO:0000313" key="4">
    <source>
        <dbReference type="EMBL" id="GAJ12002.1"/>
    </source>
</evidence>
<feature type="non-terminal residue" evidence="4">
    <location>
        <position position="207"/>
    </location>
</feature>
<evidence type="ECO:0000256" key="2">
    <source>
        <dbReference type="ARBA" id="ARBA00023002"/>
    </source>
</evidence>
<dbReference type="Pfam" id="PF00465">
    <property type="entry name" value="Fe-ADH"/>
    <property type="match status" value="1"/>
</dbReference>
<keyword evidence="2" id="KW-0560">Oxidoreductase</keyword>
<comment type="similarity">
    <text evidence="1">Belongs to the iron-containing alcohol dehydrogenase family.</text>
</comment>
<dbReference type="InterPro" id="IPR039697">
    <property type="entry name" value="Alcohol_dehydrogenase_Fe"/>
</dbReference>
<dbReference type="EMBL" id="BARW01025749">
    <property type="protein sequence ID" value="GAJ12002.1"/>
    <property type="molecule type" value="Genomic_DNA"/>
</dbReference>
<dbReference type="SUPFAM" id="SSF56796">
    <property type="entry name" value="Dehydroquinate synthase-like"/>
    <property type="match status" value="1"/>
</dbReference>
<organism evidence="4">
    <name type="scientific">marine sediment metagenome</name>
    <dbReference type="NCBI Taxonomy" id="412755"/>
    <lineage>
        <taxon>unclassified sequences</taxon>
        <taxon>metagenomes</taxon>
        <taxon>ecological metagenomes</taxon>
    </lineage>
</organism>
<dbReference type="PANTHER" id="PTHR11496:SF102">
    <property type="entry name" value="ALCOHOL DEHYDROGENASE 4"/>
    <property type="match status" value="1"/>
</dbReference>